<dbReference type="STRING" id="128403.WA1_26470"/>
<evidence type="ECO:0000313" key="2">
    <source>
        <dbReference type="Proteomes" id="UP000076925"/>
    </source>
</evidence>
<comment type="caution">
    <text evidence="1">The sequence shown here is derived from an EMBL/GenBank/DDBJ whole genome shotgun (WGS) entry which is preliminary data.</text>
</comment>
<evidence type="ECO:0000313" key="1">
    <source>
        <dbReference type="EMBL" id="KYC40472.1"/>
    </source>
</evidence>
<dbReference type="Gene3D" id="3.40.50.720">
    <property type="entry name" value="NAD(P)-binding Rossmann-like Domain"/>
    <property type="match status" value="1"/>
</dbReference>
<gene>
    <name evidence="1" type="ORF">WA1_26470</name>
</gene>
<accession>A0A139X764</accession>
<dbReference type="OrthoDB" id="483127at2"/>
<keyword evidence="2" id="KW-1185">Reference proteome</keyword>
<dbReference type="EMBL" id="ANNX02000028">
    <property type="protein sequence ID" value="KYC40472.1"/>
    <property type="molecule type" value="Genomic_DNA"/>
</dbReference>
<dbReference type="Proteomes" id="UP000076925">
    <property type="component" value="Unassembled WGS sequence"/>
</dbReference>
<reference evidence="1 2" key="1">
    <citation type="journal article" date="2013" name="Genome Biol. Evol.">
        <title>Genomes of Stigonematalean cyanobacteria (subsection V) and the evolution of oxygenic photosynthesis from prokaryotes to plastids.</title>
        <authorList>
            <person name="Dagan T."/>
            <person name="Roettger M."/>
            <person name="Stucken K."/>
            <person name="Landan G."/>
            <person name="Koch R."/>
            <person name="Major P."/>
            <person name="Gould S.B."/>
            <person name="Goremykin V.V."/>
            <person name="Rippka R."/>
            <person name="Tandeau de Marsac N."/>
            <person name="Gugger M."/>
            <person name="Lockhart P.J."/>
            <person name="Allen J.F."/>
            <person name="Brune I."/>
            <person name="Maus I."/>
            <person name="Puhler A."/>
            <person name="Martin W.F."/>
        </authorList>
    </citation>
    <scope>NUCLEOTIDE SEQUENCE [LARGE SCALE GENOMIC DNA]</scope>
    <source>
        <strain evidence="1 2">PCC 7110</strain>
    </source>
</reference>
<proteinExistence type="predicted"/>
<dbReference type="AlphaFoldDB" id="A0A139X764"/>
<organism evidence="1 2">
    <name type="scientific">Scytonema hofmannii PCC 7110</name>
    <dbReference type="NCBI Taxonomy" id="128403"/>
    <lineage>
        <taxon>Bacteria</taxon>
        <taxon>Bacillati</taxon>
        <taxon>Cyanobacteriota</taxon>
        <taxon>Cyanophyceae</taxon>
        <taxon>Nostocales</taxon>
        <taxon>Scytonemataceae</taxon>
        <taxon>Scytonema</taxon>
    </lineage>
</organism>
<dbReference type="RefSeq" id="WP_026135049.1">
    <property type="nucleotide sequence ID" value="NZ_KQ976354.1"/>
</dbReference>
<dbReference type="InterPro" id="IPR036291">
    <property type="entry name" value="NAD(P)-bd_dom_sf"/>
</dbReference>
<dbReference type="SUPFAM" id="SSF51735">
    <property type="entry name" value="NAD(P)-binding Rossmann-fold domains"/>
    <property type="match status" value="1"/>
</dbReference>
<name>A0A139X764_9CYAN</name>
<protein>
    <submittedName>
        <fullName evidence="1">Uncharacterized protein</fullName>
    </submittedName>
</protein>
<sequence length="234" mass="25958">MPLSTPDFWEFTLPESRTCLLTDDGSSTTSQLAQMLTKRGWQVVVLSFPQNIITTRQPLGQGGDRIELNDLSEEHLQQQLTIISNTYGSIGSFIHLHPVSQQLQTDKVVYSKSEKSILKHVFLLAKHLKRSLNSAAQTGRSSFLTVARLDGEFGLGARMDFSALSGGLFGLTKTLNLEWEEVFCRAIDLSPELNAEAMVDCIFSEMHDPNSLILEVGYNLRGRVTLAREIASVA</sequence>